<dbReference type="CTD" id="75577764"/>
<evidence type="ECO:0000313" key="2">
    <source>
        <dbReference type="Proteomes" id="UP000471633"/>
    </source>
</evidence>
<dbReference type="Proteomes" id="UP000471633">
    <property type="component" value="Unassembled WGS sequence"/>
</dbReference>
<evidence type="ECO:0000313" key="1">
    <source>
        <dbReference type="EMBL" id="KAH9583905.1"/>
    </source>
</evidence>
<protein>
    <submittedName>
        <fullName evidence="1">Uncharacterized protein</fullName>
    </submittedName>
</protein>
<gene>
    <name evidence="1" type="ORF">MS3_00008165</name>
</gene>
<dbReference type="RefSeq" id="XP_051067113.1">
    <property type="nucleotide sequence ID" value="XM_051216518.1"/>
</dbReference>
<reference evidence="1" key="3">
    <citation type="submission" date="2021-06" db="EMBL/GenBank/DDBJ databases">
        <title>Chromosome-level genome assembly for S. haematobium.</title>
        <authorList>
            <person name="Stroehlein A.J."/>
        </authorList>
    </citation>
    <scope>NUCLEOTIDE SEQUENCE</scope>
</reference>
<comment type="caution">
    <text evidence="1">The sequence shown here is derived from an EMBL/GenBank/DDBJ whole genome shotgun (WGS) entry which is preliminary data.</text>
</comment>
<proteinExistence type="predicted"/>
<sequence>MIKSHPIVFTNLHVCVNTHTWRSNRTLQSRVNEHMPRWLQNQCLSNDPINVGGRKPSSSIAKHIIETGHKIDINTAFRTLYRNCQGWILEFIEALAIRKFKPPLCVQKQFVITLNLP</sequence>
<dbReference type="KEGG" id="shx:MS3_00008165"/>
<reference evidence="1" key="4">
    <citation type="journal article" date="2022" name="PLoS Pathog.">
        <title>Chromosome-level genome of Schistosoma haematobium underpins genome-wide explorations of molecular variation.</title>
        <authorList>
            <person name="Stroehlein A.J."/>
            <person name="Korhonen P.K."/>
            <person name="Lee V.V."/>
            <person name="Ralph S.A."/>
            <person name="Mentink-Kane M."/>
            <person name="You H."/>
            <person name="McManus D.P."/>
            <person name="Tchuente L.T."/>
            <person name="Stothard J.R."/>
            <person name="Kaur P."/>
            <person name="Dudchenko O."/>
            <person name="Aiden E.L."/>
            <person name="Yang B."/>
            <person name="Yang H."/>
            <person name="Emery A.M."/>
            <person name="Webster B.L."/>
            <person name="Brindley P.J."/>
            <person name="Rollinson D."/>
            <person name="Chang B.C.H."/>
            <person name="Gasser R.B."/>
            <person name="Young N.D."/>
        </authorList>
    </citation>
    <scope>NUCLEOTIDE SEQUENCE</scope>
</reference>
<reference evidence="1" key="1">
    <citation type="journal article" date="2012" name="Nat. Genet.">
        <title>Whole-genome sequence of Schistosoma haematobium.</title>
        <authorList>
            <person name="Young N.D."/>
            <person name="Jex A.R."/>
            <person name="Li B."/>
            <person name="Liu S."/>
            <person name="Yang L."/>
            <person name="Xiong Z."/>
            <person name="Li Y."/>
            <person name="Cantacessi C."/>
            <person name="Hall R.S."/>
            <person name="Xu X."/>
            <person name="Chen F."/>
            <person name="Wu X."/>
            <person name="Zerlotini A."/>
            <person name="Oliveira G."/>
            <person name="Hofmann A."/>
            <person name="Zhang G."/>
            <person name="Fang X."/>
            <person name="Kang Y."/>
            <person name="Campbell B.E."/>
            <person name="Loukas A."/>
            <person name="Ranganathan S."/>
            <person name="Rollinson D."/>
            <person name="Rinaldi G."/>
            <person name="Brindley P.J."/>
            <person name="Yang H."/>
            <person name="Wang J."/>
            <person name="Wang J."/>
            <person name="Gasser R.B."/>
        </authorList>
    </citation>
    <scope>NUCLEOTIDE SEQUENCE</scope>
</reference>
<keyword evidence="2" id="KW-1185">Reference proteome</keyword>
<dbReference type="AlphaFoldDB" id="A0A922LGS7"/>
<name>A0A922LGS7_SCHHA</name>
<dbReference type="EMBL" id="AMPZ03000005">
    <property type="protein sequence ID" value="KAH9583905.1"/>
    <property type="molecule type" value="Genomic_DNA"/>
</dbReference>
<organism evidence="1 2">
    <name type="scientific">Schistosoma haematobium</name>
    <name type="common">Blood fluke</name>
    <dbReference type="NCBI Taxonomy" id="6185"/>
    <lineage>
        <taxon>Eukaryota</taxon>
        <taxon>Metazoa</taxon>
        <taxon>Spiralia</taxon>
        <taxon>Lophotrochozoa</taxon>
        <taxon>Platyhelminthes</taxon>
        <taxon>Trematoda</taxon>
        <taxon>Digenea</taxon>
        <taxon>Strigeidida</taxon>
        <taxon>Schistosomatoidea</taxon>
        <taxon>Schistosomatidae</taxon>
        <taxon>Schistosoma</taxon>
    </lineage>
</organism>
<dbReference type="GeneID" id="75577764"/>
<accession>A0A922LGS7</accession>
<reference evidence="1" key="2">
    <citation type="journal article" date="2019" name="Gigascience">
        <title>High-quality Schistosoma haematobium genome achieved by single-molecule and long-range sequencing.</title>
        <authorList>
            <person name="Stroehlein A.J."/>
            <person name="Korhonen P.K."/>
            <person name="Chong T.M."/>
            <person name="Lim Y.L."/>
            <person name="Chan K.G."/>
            <person name="Webster B."/>
            <person name="Rollinson D."/>
            <person name="Brindley P.J."/>
            <person name="Gasser R.B."/>
            <person name="Young N.D."/>
        </authorList>
    </citation>
    <scope>NUCLEOTIDE SEQUENCE</scope>
</reference>